<dbReference type="InterPro" id="IPR002156">
    <property type="entry name" value="RNaseH_domain"/>
</dbReference>
<dbReference type="Proteomes" id="UP000237347">
    <property type="component" value="Unassembled WGS sequence"/>
</dbReference>
<sequence>MGITDSVEAELWTLRDGLKLCNVKNIQVVEVKLDAKVVVEWMIRQYLITGTFWV</sequence>
<keyword evidence="3" id="KW-1185">Reference proteome</keyword>
<feature type="domain" description="RNase H type-1" evidence="1">
    <location>
        <begin position="4"/>
        <end position="44"/>
    </location>
</feature>
<proteinExistence type="predicted"/>
<gene>
    <name evidence="2" type="ORF">CFP56_006245</name>
</gene>
<dbReference type="AlphaFoldDB" id="A0AAW0LAL5"/>
<organism evidence="2 3">
    <name type="scientific">Quercus suber</name>
    <name type="common">Cork oak</name>
    <dbReference type="NCBI Taxonomy" id="58331"/>
    <lineage>
        <taxon>Eukaryota</taxon>
        <taxon>Viridiplantae</taxon>
        <taxon>Streptophyta</taxon>
        <taxon>Embryophyta</taxon>
        <taxon>Tracheophyta</taxon>
        <taxon>Spermatophyta</taxon>
        <taxon>Magnoliopsida</taxon>
        <taxon>eudicotyledons</taxon>
        <taxon>Gunneridae</taxon>
        <taxon>Pentapetalae</taxon>
        <taxon>rosids</taxon>
        <taxon>fabids</taxon>
        <taxon>Fagales</taxon>
        <taxon>Fagaceae</taxon>
        <taxon>Quercus</taxon>
    </lineage>
</organism>
<protein>
    <recommendedName>
        <fullName evidence="1">RNase H type-1 domain-containing protein</fullName>
    </recommendedName>
</protein>
<evidence type="ECO:0000313" key="3">
    <source>
        <dbReference type="Proteomes" id="UP000237347"/>
    </source>
</evidence>
<comment type="caution">
    <text evidence="2">The sequence shown here is derived from an EMBL/GenBank/DDBJ whole genome shotgun (WGS) entry which is preliminary data.</text>
</comment>
<accession>A0AAW0LAL5</accession>
<dbReference type="Pfam" id="PF13456">
    <property type="entry name" value="RVT_3"/>
    <property type="match status" value="1"/>
</dbReference>
<evidence type="ECO:0000259" key="1">
    <source>
        <dbReference type="Pfam" id="PF13456"/>
    </source>
</evidence>
<name>A0AAW0LAL5_QUESU</name>
<dbReference type="GO" id="GO:0004523">
    <property type="term" value="F:RNA-DNA hybrid ribonuclease activity"/>
    <property type="evidence" value="ECO:0007669"/>
    <property type="project" value="InterPro"/>
</dbReference>
<evidence type="ECO:0000313" key="2">
    <source>
        <dbReference type="EMBL" id="KAK7847751.1"/>
    </source>
</evidence>
<dbReference type="EMBL" id="PKMF04000136">
    <property type="protein sequence ID" value="KAK7847751.1"/>
    <property type="molecule type" value="Genomic_DNA"/>
</dbReference>
<dbReference type="GO" id="GO:0003676">
    <property type="term" value="F:nucleic acid binding"/>
    <property type="evidence" value="ECO:0007669"/>
    <property type="project" value="InterPro"/>
</dbReference>
<reference evidence="2 3" key="1">
    <citation type="journal article" date="2018" name="Sci. Data">
        <title>The draft genome sequence of cork oak.</title>
        <authorList>
            <person name="Ramos A.M."/>
            <person name="Usie A."/>
            <person name="Barbosa P."/>
            <person name="Barros P.M."/>
            <person name="Capote T."/>
            <person name="Chaves I."/>
            <person name="Simoes F."/>
            <person name="Abreu I."/>
            <person name="Carrasquinho I."/>
            <person name="Faro C."/>
            <person name="Guimaraes J.B."/>
            <person name="Mendonca D."/>
            <person name="Nobrega F."/>
            <person name="Rodrigues L."/>
            <person name="Saibo N.J.M."/>
            <person name="Varela M.C."/>
            <person name="Egas C."/>
            <person name="Matos J."/>
            <person name="Miguel C.M."/>
            <person name="Oliveira M.M."/>
            <person name="Ricardo C.P."/>
            <person name="Goncalves S."/>
        </authorList>
    </citation>
    <scope>NUCLEOTIDE SEQUENCE [LARGE SCALE GENOMIC DNA]</scope>
    <source>
        <strain evidence="3">cv. HL8</strain>
    </source>
</reference>